<dbReference type="InterPro" id="IPR020894">
    <property type="entry name" value="Cadherin_CS"/>
</dbReference>
<keyword evidence="3 13" id="KW-0812">Transmembrane</keyword>
<gene>
    <name evidence="15" type="ORF">PECUL_23A042294</name>
</gene>
<feature type="domain" description="Cadherin" evidence="14">
    <location>
        <begin position="243"/>
        <end position="348"/>
    </location>
</feature>
<keyword evidence="8" id="KW-0130">Cell adhesion</keyword>
<feature type="non-terminal residue" evidence="15">
    <location>
        <position position="1"/>
    </location>
</feature>
<dbReference type="InterPro" id="IPR015919">
    <property type="entry name" value="Cadherin-like_sf"/>
</dbReference>
<keyword evidence="5" id="KW-0732">Signal</keyword>
<dbReference type="FunFam" id="2.60.40.60:FF:000123">
    <property type="entry name" value="Protocadherin beta 4"/>
    <property type="match status" value="1"/>
</dbReference>
<dbReference type="PROSITE" id="PS00232">
    <property type="entry name" value="CADHERIN_1"/>
    <property type="match status" value="2"/>
</dbReference>
<feature type="transmembrane region" description="Helical" evidence="13">
    <location>
        <begin position="806"/>
        <end position="837"/>
    </location>
</feature>
<keyword evidence="4" id="KW-0479">Metal-binding</keyword>
<evidence type="ECO:0000313" key="15">
    <source>
        <dbReference type="EMBL" id="CAH2314870.1"/>
    </source>
</evidence>
<dbReference type="GO" id="GO:0005886">
    <property type="term" value="C:plasma membrane"/>
    <property type="evidence" value="ECO:0007669"/>
    <property type="project" value="UniProtKB-SubCell"/>
</dbReference>
<sequence>EEAASRLHRMQPIRGPFALGLTPKVMMLLTSEGEITFHILEEQSEEIFIGSLIEELFFPGPVQFLLLDNSEYFHLEPQTGNLYTTKKRLDREAICPFEVLDHCVITMDVFVSSEDHAEITKVNVNIGDINDNAPYFTENIITLYISEDTEIWTLFPIDHTAIDADTGKNSDLIYRLNSTNDVFTLYQHDELISLAVSKPLDRESQSTYKMSIVAYDSGSPTLSGSAALIVHIKDINDNCPIILTNNISIRIPRNVTVNSTVTQILAFDPDTGENSAINYVFGNRVQESSKNLFSLEGTSGIITLSSPVNKETNLIHKLTVLAVGPGCAPAVALVTVTIEEVRRREPKMEFRFIGTQENRVLSIREDTPPNTIIAILEITDPDHSICRPLYIPGTSPFLLKPSENSPDTYLLLSFKQLDFELEQKYDIHIIGNSTFEESRVYEEVLSITIEDVNDNVPQFPLDIIDIYIEENNRPGEILFKVLASDADSGPNGNINYILEEEATYIFAINSSSGSLTTYVSFDREREKSYTFLVTAIDQGTPSKNNSCTIVIHILDKNDNAPRFCSNEFTFFIPENLAKHGEVGIINVTDVDLGSNSEFSLSLMNFNSLFSVGQDRILRSKDSFDYETKMLYEVWIEAKDNGNPPLSSRAKIYVHIMDVNDNAPLILSPKSNFSYVLVTPDILKGSCITNVHAVDYDAGLNGVITYSEYGESDPNFSLFKIDTFTGNITLKETADITPCGLYQLLVKASDQGYPKSLFTIVRVNILLNYSISNESYLESLIMAKPSTSKLNPVIKMIPCPQYKTMPLFSWALTSPAVLVIVIVFVFGCTTGTFLFFCIRKRNSKRKKRPDVQIPLKLKAEYCVKDWNEKCQFNSHSMSAGSFSCEQPKTLQAKTSGGRSYHTANFPNVRSYVDRIYQRKHLELQERVASSGSIWLYKKQHFEQAKQKQVESSRERPKPEFKLNLLESEIWDRKGDSVRKLTFVQAEQPELKCLVVHKSKSV</sequence>
<evidence type="ECO:0000256" key="10">
    <source>
        <dbReference type="ARBA" id="ARBA00023136"/>
    </source>
</evidence>
<evidence type="ECO:0000313" key="16">
    <source>
        <dbReference type="Proteomes" id="UP001295444"/>
    </source>
</evidence>
<evidence type="ECO:0000256" key="3">
    <source>
        <dbReference type="ARBA" id="ARBA00022692"/>
    </source>
</evidence>
<organism evidence="15 16">
    <name type="scientific">Pelobates cultripes</name>
    <name type="common">Western spadefoot toad</name>
    <dbReference type="NCBI Taxonomy" id="61616"/>
    <lineage>
        <taxon>Eukaryota</taxon>
        <taxon>Metazoa</taxon>
        <taxon>Chordata</taxon>
        <taxon>Craniata</taxon>
        <taxon>Vertebrata</taxon>
        <taxon>Euteleostomi</taxon>
        <taxon>Amphibia</taxon>
        <taxon>Batrachia</taxon>
        <taxon>Anura</taxon>
        <taxon>Pelobatoidea</taxon>
        <taxon>Pelobatidae</taxon>
        <taxon>Pelobates</taxon>
    </lineage>
</organism>
<evidence type="ECO:0000256" key="12">
    <source>
        <dbReference type="PROSITE-ProRule" id="PRU00043"/>
    </source>
</evidence>
<dbReference type="GO" id="GO:0005509">
    <property type="term" value="F:calcium ion binding"/>
    <property type="evidence" value="ECO:0007669"/>
    <property type="project" value="UniProtKB-UniRule"/>
</dbReference>
<evidence type="ECO:0000256" key="2">
    <source>
        <dbReference type="ARBA" id="ARBA00022475"/>
    </source>
</evidence>
<dbReference type="GO" id="GO:0007156">
    <property type="term" value="P:homophilic cell adhesion via plasma membrane adhesion molecules"/>
    <property type="evidence" value="ECO:0007669"/>
    <property type="project" value="InterPro"/>
</dbReference>
<dbReference type="Pfam" id="PF00028">
    <property type="entry name" value="Cadherin"/>
    <property type="match status" value="5"/>
</dbReference>
<dbReference type="CDD" id="cd11304">
    <property type="entry name" value="Cadherin_repeat"/>
    <property type="match status" value="6"/>
</dbReference>
<dbReference type="PRINTS" id="PR00205">
    <property type="entry name" value="CADHERIN"/>
</dbReference>
<keyword evidence="10 13" id="KW-0472">Membrane</keyword>
<feature type="domain" description="Cadherin" evidence="14">
    <location>
        <begin position="355"/>
        <end position="459"/>
    </location>
</feature>
<dbReference type="EMBL" id="OW240920">
    <property type="protein sequence ID" value="CAH2314870.1"/>
    <property type="molecule type" value="Genomic_DNA"/>
</dbReference>
<evidence type="ECO:0000259" key="14">
    <source>
        <dbReference type="PROSITE" id="PS50268"/>
    </source>
</evidence>
<keyword evidence="16" id="KW-1185">Reference proteome</keyword>
<evidence type="ECO:0000256" key="5">
    <source>
        <dbReference type="ARBA" id="ARBA00022729"/>
    </source>
</evidence>
<feature type="domain" description="Cadherin" evidence="14">
    <location>
        <begin position="669"/>
        <end position="786"/>
    </location>
</feature>
<evidence type="ECO:0000256" key="4">
    <source>
        <dbReference type="ARBA" id="ARBA00022723"/>
    </source>
</evidence>
<evidence type="ECO:0000256" key="9">
    <source>
        <dbReference type="ARBA" id="ARBA00022989"/>
    </source>
</evidence>
<dbReference type="FunFam" id="2.60.40.60:FF:000007">
    <property type="entry name" value="Protocadherin alpha 2"/>
    <property type="match status" value="1"/>
</dbReference>
<evidence type="ECO:0000256" key="6">
    <source>
        <dbReference type="ARBA" id="ARBA00022737"/>
    </source>
</evidence>
<dbReference type="InterPro" id="IPR002126">
    <property type="entry name" value="Cadherin-like_dom"/>
</dbReference>
<keyword evidence="9 13" id="KW-1133">Transmembrane helix</keyword>
<dbReference type="Pfam" id="PF08266">
    <property type="entry name" value="Cadherin_2"/>
    <property type="match status" value="1"/>
</dbReference>
<evidence type="ECO:0000256" key="8">
    <source>
        <dbReference type="ARBA" id="ARBA00022889"/>
    </source>
</evidence>
<dbReference type="InterPro" id="IPR050174">
    <property type="entry name" value="Protocadherin/Cadherin-CA"/>
</dbReference>
<accession>A0AAD1WND0</accession>
<keyword evidence="2" id="KW-1003">Cell membrane</keyword>
<dbReference type="FunFam" id="2.60.40.60:FF:000016">
    <property type="entry name" value="Protocadherin 9"/>
    <property type="match status" value="1"/>
</dbReference>
<name>A0AAD1WND0_PELCU</name>
<dbReference type="PANTHER" id="PTHR24028:SF146">
    <property type="entry name" value="CADHERIN 96CB, ISOFORM D-RELATED"/>
    <property type="match status" value="1"/>
</dbReference>
<dbReference type="FunFam" id="2.60.40.60:FF:000005">
    <property type="entry name" value="Protocadherin 9"/>
    <property type="match status" value="1"/>
</dbReference>
<evidence type="ECO:0000256" key="13">
    <source>
        <dbReference type="SAM" id="Phobius"/>
    </source>
</evidence>
<reference evidence="15" key="1">
    <citation type="submission" date="2022-03" db="EMBL/GenBank/DDBJ databases">
        <authorList>
            <person name="Alioto T."/>
            <person name="Alioto T."/>
            <person name="Gomez Garrido J."/>
        </authorList>
    </citation>
    <scope>NUCLEOTIDE SEQUENCE</scope>
</reference>
<dbReference type="PANTHER" id="PTHR24028">
    <property type="entry name" value="CADHERIN-87A"/>
    <property type="match status" value="1"/>
</dbReference>
<dbReference type="SUPFAM" id="SSF49313">
    <property type="entry name" value="Cadherin-like"/>
    <property type="match status" value="7"/>
</dbReference>
<proteinExistence type="predicted"/>
<comment type="subcellular location">
    <subcellularLocation>
        <location evidence="1">Cell membrane</location>
        <topology evidence="1">Single-pass type I membrane protein</topology>
    </subcellularLocation>
</comment>
<keyword evidence="7 12" id="KW-0106">Calcium</keyword>
<dbReference type="Proteomes" id="UP001295444">
    <property type="component" value="Chromosome 09"/>
</dbReference>
<keyword evidence="11" id="KW-0325">Glycoprotein</keyword>
<feature type="domain" description="Cadherin" evidence="14">
    <location>
        <begin position="564"/>
        <end position="665"/>
    </location>
</feature>
<dbReference type="PROSITE" id="PS50268">
    <property type="entry name" value="CADHERIN_2"/>
    <property type="match status" value="7"/>
</dbReference>
<feature type="domain" description="Cadherin" evidence="14">
    <location>
        <begin position="460"/>
        <end position="563"/>
    </location>
</feature>
<feature type="domain" description="Cadherin" evidence="14">
    <location>
        <begin position="62"/>
        <end position="136"/>
    </location>
</feature>
<protein>
    <submittedName>
        <fullName evidence="15">Protocadherin-20</fullName>
    </submittedName>
</protein>
<dbReference type="AlphaFoldDB" id="A0AAD1WND0"/>
<dbReference type="Gene3D" id="2.60.40.60">
    <property type="entry name" value="Cadherins"/>
    <property type="match status" value="7"/>
</dbReference>
<evidence type="ECO:0000256" key="7">
    <source>
        <dbReference type="ARBA" id="ARBA00022837"/>
    </source>
</evidence>
<feature type="domain" description="Cadherin" evidence="14">
    <location>
        <begin position="137"/>
        <end position="242"/>
    </location>
</feature>
<evidence type="ECO:0000256" key="11">
    <source>
        <dbReference type="ARBA" id="ARBA00023180"/>
    </source>
</evidence>
<evidence type="ECO:0000256" key="1">
    <source>
        <dbReference type="ARBA" id="ARBA00004251"/>
    </source>
</evidence>
<dbReference type="InterPro" id="IPR013164">
    <property type="entry name" value="Cadherin_N"/>
</dbReference>
<dbReference type="SMART" id="SM00112">
    <property type="entry name" value="CA"/>
    <property type="match status" value="7"/>
</dbReference>
<keyword evidence="6" id="KW-0677">Repeat</keyword>